<dbReference type="EMBL" id="BGPR01000172">
    <property type="protein sequence ID" value="GBM01665.1"/>
    <property type="molecule type" value="Genomic_DNA"/>
</dbReference>
<dbReference type="Gene3D" id="3.30.420.10">
    <property type="entry name" value="Ribonuclease H-like superfamily/Ribonuclease H"/>
    <property type="match status" value="1"/>
</dbReference>
<name>A0A4Y2CEC0_ARAVE</name>
<sequence>KSRDSGAKALYNDGSKTDEGTGCAYCIHENYGIIASRQGAFGSLASLGYSPISLLDKTALPGMLSDGVILLHDNTHNDSKTQELLQKFKWGVWSHPPYRADLSPNMGNLPNFYLEQGSVQTVLSGSMDRT</sequence>
<gene>
    <name evidence="1" type="ORF">AVEN_271923-2_1</name>
</gene>
<evidence type="ECO:0000313" key="2">
    <source>
        <dbReference type="Proteomes" id="UP000499080"/>
    </source>
</evidence>
<evidence type="ECO:0000313" key="1">
    <source>
        <dbReference type="EMBL" id="GBM01665.1"/>
    </source>
</evidence>
<dbReference type="AlphaFoldDB" id="A0A4Y2CEC0"/>
<dbReference type="Proteomes" id="UP000499080">
    <property type="component" value="Unassembled WGS sequence"/>
</dbReference>
<proteinExistence type="predicted"/>
<accession>A0A4Y2CEC0</accession>
<dbReference type="InterPro" id="IPR036397">
    <property type="entry name" value="RNaseH_sf"/>
</dbReference>
<comment type="caution">
    <text evidence="1">The sequence shown here is derived from an EMBL/GenBank/DDBJ whole genome shotgun (WGS) entry which is preliminary data.</text>
</comment>
<protein>
    <submittedName>
        <fullName evidence="1">Uncharacterized protein</fullName>
    </submittedName>
</protein>
<keyword evidence="2" id="KW-1185">Reference proteome</keyword>
<reference evidence="1 2" key="1">
    <citation type="journal article" date="2019" name="Sci. Rep.">
        <title>Orb-weaving spider Araneus ventricosus genome elucidates the spidroin gene catalogue.</title>
        <authorList>
            <person name="Kono N."/>
            <person name="Nakamura H."/>
            <person name="Ohtoshi R."/>
            <person name="Moran D.A.P."/>
            <person name="Shinohara A."/>
            <person name="Yoshida Y."/>
            <person name="Fujiwara M."/>
            <person name="Mori M."/>
            <person name="Tomita M."/>
            <person name="Arakawa K."/>
        </authorList>
    </citation>
    <scope>NUCLEOTIDE SEQUENCE [LARGE SCALE GENOMIC DNA]</scope>
</reference>
<organism evidence="1 2">
    <name type="scientific">Araneus ventricosus</name>
    <name type="common">Orbweaver spider</name>
    <name type="synonym">Epeira ventricosa</name>
    <dbReference type="NCBI Taxonomy" id="182803"/>
    <lineage>
        <taxon>Eukaryota</taxon>
        <taxon>Metazoa</taxon>
        <taxon>Ecdysozoa</taxon>
        <taxon>Arthropoda</taxon>
        <taxon>Chelicerata</taxon>
        <taxon>Arachnida</taxon>
        <taxon>Araneae</taxon>
        <taxon>Araneomorphae</taxon>
        <taxon>Entelegynae</taxon>
        <taxon>Araneoidea</taxon>
        <taxon>Araneidae</taxon>
        <taxon>Araneus</taxon>
    </lineage>
</organism>
<feature type="non-terminal residue" evidence="1">
    <location>
        <position position="1"/>
    </location>
</feature>
<dbReference type="GO" id="GO:0003676">
    <property type="term" value="F:nucleic acid binding"/>
    <property type="evidence" value="ECO:0007669"/>
    <property type="project" value="InterPro"/>
</dbReference>